<dbReference type="Proteomes" id="UP000029120">
    <property type="component" value="Unassembled WGS sequence"/>
</dbReference>
<dbReference type="AlphaFoldDB" id="A0A087G1E4"/>
<sequence>MEVGFVRRAFRDVESIVKRHLELEWFNAIEYKFVKGMLWRLYDIKGMKMESKVVLWKINVRLERGVAKEFKELPMRSELDWIDQHED</sequence>
<evidence type="ECO:0008006" key="3">
    <source>
        <dbReference type="Google" id="ProtNLM"/>
    </source>
</evidence>
<dbReference type="OrthoDB" id="1039703at2759"/>
<evidence type="ECO:0000313" key="2">
    <source>
        <dbReference type="Proteomes" id="UP000029120"/>
    </source>
</evidence>
<reference evidence="2" key="1">
    <citation type="journal article" date="2015" name="Nat. Plants">
        <title>Genome expansion of Arabis alpina linked with retrotransposition and reduced symmetric DNA methylation.</title>
        <authorList>
            <person name="Willing E.M."/>
            <person name="Rawat V."/>
            <person name="Mandakova T."/>
            <person name="Maumus F."/>
            <person name="James G.V."/>
            <person name="Nordstroem K.J."/>
            <person name="Becker C."/>
            <person name="Warthmann N."/>
            <person name="Chica C."/>
            <person name="Szarzynska B."/>
            <person name="Zytnicki M."/>
            <person name="Albani M.C."/>
            <person name="Kiefer C."/>
            <person name="Bergonzi S."/>
            <person name="Castaings L."/>
            <person name="Mateos J.L."/>
            <person name="Berns M.C."/>
            <person name="Bujdoso N."/>
            <person name="Piofczyk T."/>
            <person name="de Lorenzo L."/>
            <person name="Barrero-Sicilia C."/>
            <person name="Mateos I."/>
            <person name="Piednoel M."/>
            <person name="Hagmann J."/>
            <person name="Chen-Min-Tao R."/>
            <person name="Iglesias-Fernandez R."/>
            <person name="Schuster S.C."/>
            <person name="Alonso-Blanco C."/>
            <person name="Roudier F."/>
            <person name="Carbonero P."/>
            <person name="Paz-Ares J."/>
            <person name="Davis S.J."/>
            <person name="Pecinka A."/>
            <person name="Quesneville H."/>
            <person name="Colot V."/>
            <person name="Lysak M.A."/>
            <person name="Weigel D."/>
            <person name="Coupland G."/>
            <person name="Schneeberger K."/>
        </authorList>
    </citation>
    <scope>NUCLEOTIDE SEQUENCE [LARGE SCALE GENOMIC DNA]</scope>
    <source>
        <strain evidence="2">cv. Pajares</strain>
    </source>
</reference>
<dbReference type="EMBL" id="KL976524">
    <property type="protein sequence ID" value="KFK23696.1"/>
    <property type="molecule type" value="Genomic_DNA"/>
</dbReference>
<gene>
    <name evidence="1" type="ORF">AALP_AAs52011U000100</name>
</gene>
<organism evidence="1 2">
    <name type="scientific">Arabis alpina</name>
    <name type="common">Alpine rock-cress</name>
    <dbReference type="NCBI Taxonomy" id="50452"/>
    <lineage>
        <taxon>Eukaryota</taxon>
        <taxon>Viridiplantae</taxon>
        <taxon>Streptophyta</taxon>
        <taxon>Embryophyta</taxon>
        <taxon>Tracheophyta</taxon>
        <taxon>Spermatophyta</taxon>
        <taxon>Magnoliopsida</taxon>
        <taxon>eudicotyledons</taxon>
        <taxon>Gunneridae</taxon>
        <taxon>Pentapetalae</taxon>
        <taxon>rosids</taxon>
        <taxon>malvids</taxon>
        <taxon>Brassicales</taxon>
        <taxon>Brassicaceae</taxon>
        <taxon>Arabideae</taxon>
        <taxon>Arabis</taxon>
    </lineage>
</organism>
<name>A0A087G1E4_ARAAL</name>
<proteinExistence type="predicted"/>
<accession>A0A087G1E4</accession>
<dbReference type="Gramene" id="KFK23696">
    <property type="protein sequence ID" value="KFK23696"/>
    <property type="gene ID" value="AALP_AAs52011U000100"/>
</dbReference>
<evidence type="ECO:0000313" key="1">
    <source>
        <dbReference type="EMBL" id="KFK23696.1"/>
    </source>
</evidence>
<keyword evidence="2" id="KW-1185">Reference proteome</keyword>
<protein>
    <recommendedName>
        <fullName evidence="3">DUF4283 domain-containing protein</fullName>
    </recommendedName>
</protein>